<reference evidence="3" key="1">
    <citation type="submission" date="2016-06" db="EMBL/GenBank/DDBJ databases">
        <title>Parallel loss of symbiosis genes in relatives of nitrogen-fixing non-legume Parasponia.</title>
        <authorList>
            <person name="Van Velzen R."/>
            <person name="Holmer R."/>
            <person name="Bu F."/>
            <person name="Rutten L."/>
            <person name="Van Zeijl A."/>
            <person name="Liu W."/>
            <person name="Santuari L."/>
            <person name="Cao Q."/>
            <person name="Sharma T."/>
            <person name="Shen D."/>
            <person name="Roswanjaya Y."/>
            <person name="Wardhani T."/>
            <person name="Kalhor M.S."/>
            <person name="Jansen J."/>
            <person name="Van den Hoogen J."/>
            <person name="Gungor B."/>
            <person name="Hartog M."/>
            <person name="Hontelez J."/>
            <person name="Verver J."/>
            <person name="Yang W.-C."/>
            <person name="Schijlen E."/>
            <person name="Repin R."/>
            <person name="Schilthuizen M."/>
            <person name="Schranz E."/>
            <person name="Heidstra R."/>
            <person name="Miyata K."/>
            <person name="Fedorova E."/>
            <person name="Kohlen W."/>
            <person name="Bisseling T."/>
            <person name="Smit S."/>
            <person name="Geurts R."/>
        </authorList>
    </citation>
    <scope>NUCLEOTIDE SEQUENCE [LARGE SCALE GENOMIC DNA]</scope>
    <source>
        <strain evidence="3">cv. WU1-14</strain>
    </source>
</reference>
<sequence>MAFEPAAVSEDGYIPPPEFKEDDKESLVDLSLTDSTELWLIQWPKNKNPDFDGQEVTLKLHHDGTLANFKGSSGKEYDMVSFVAQEPNATVFVSSSSGSKIVGKISRRVSLVHYPEPHELEQVSSSNLRQMYQKSSSVTLTSSSHRVGTPAQSTWLRNARSVSGRATSGHSSKHKSSISDVGEPSKTPKRKHVPVPSRSIDHSTQNSGRGHSAITTSGSLERSHQGKSKKRKQNED</sequence>
<accession>A0A2P5CSX4</accession>
<dbReference type="AlphaFoldDB" id="A0A2P5CSX4"/>
<evidence type="ECO:0000313" key="2">
    <source>
        <dbReference type="EMBL" id="PON64158.1"/>
    </source>
</evidence>
<feature type="compositionally biased region" description="Polar residues" evidence="1">
    <location>
        <begin position="150"/>
        <end position="166"/>
    </location>
</feature>
<feature type="region of interest" description="Disordered" evidence="1">
    <location>
        <begin position="1"/>
        <end position="26"/>
    </location>
</feature>
<dbReference type="EMBL" id="JXTB01000098">
    <property type="protein sequence ID" value="PON64158.1"/>
    <property type="molecule type" value="Genomic_DNA"/>
</dbReference>
<proteinExistence type="predicted"/>
<dbReference type="OrthoDB" id="1892825at2759"/>
<evidence type="ECO:0000313" key="3">
    <source>
        <dbReference type="Proteomes" id="UP000237105"/>
    </source>
</evidence>
<feature type="compositionally biased region" description="Basic residues" evidence="1">
    <location>
        <begin position="225"/>
        <end position="236"/>
    </location>
</feature>
<name>A0A2P5CSX4_PARAD</name>
<comment type="caution">
    <text evidence="2">The sequence shown here is derived from an EMBL/GenBank/DDBJ whole genome shotgun (WGS) entry which is preliminary data.</text>
</comment>
<feature type="compositionally biased region" description="Low complexity" evidence="1">
    <location>
        <begin position="135"/>
        <end position="144"/>
    </location>
</feature>
<dbReference type="Proteomes" id="UP000237105">
    <property type="component" value="Unassembled WGS sequence"/>
</dbReference>
<dbReference type="PANTHER" id="PTHR36407:SF1">
    <property type="entry name" value="MEDIATOR-ASSOCIATED PROTEIN 2"/>
    <property type="match status" value="1"/>
</dbReference>
<gene>
    <name evidence="2" type="ORF">PanWU01x14_126800</name>
</gene>
<dbReference type="PANTHER" id="PTHR36407">
    <property type="entry name" value="MEDIATOR-ASSOCIATED PROTEIN 2"/>
    <property type="match status" value="1"/>
</dbReference>
<organism evidence="2 3">
    <name type="scientific">Parasponia andersonii</name>
    <name type="common">Sponia andersonii</name>
    <dbReference type="NCBI Taxonomy" id="3476"/>
    <lineage>
        <taxon>Eukaryota</taxon>
        <taxon>Viridiplantae</taxon>
        <taxon>Streptophyta</taxon>
        <taxon>Embryophyta</taxon>
        <taxon>Tracheophyta</taxon>
        <taxon>Spermatophyta</taxon>
        <taxon>Magnoliopsida</taxon>
        <taxon>eudicotyledons</taxon>
        <taxon>Gunneridae</taxon>
        <taxon>Pentapetalae</taxon>
        <taxon>rosids</taxon>
        <taxon>fabids</taxon>
        <taxon>Rosales</taxon>
        <taxon>Cannabaceae</taxon>
        <taxon>Parasponia</taxon>
    </lineage>
</organism>
<evidence type="ECO:0000256" key="1">
    <source>
        <dbReference type="SAM" id="MobiDB-lite"/>
    </source>
</evidence>
<dbReference type="STRING" id="3476.A0A2P5CSX4"/>
<keyword evidence="3" id="KW-1185">Reference proteome</keyword>
<protein>
    <submittedName>
        <fullName evidence="2">Mediator-associated protein</fullName>
    </submittedName>
</protein>
<feature type="compositionally biased region" description="Polar residues" evidence="1">
    <location>
        <begin position="202"/>
        <end position="220"/>
    </location>
</feature>
<feature type="region of interest" description="Disordered" evidence="1">
    <location>
        <begin position="134"/>
        <end position="236"/>
    </location>
</feature>
<dbReference type="InterPro" id="IPR038823">
    <property type="entry name" value="MED2_plant"/>
</dbReference>